<gene>
    <name evidence="2" type="ORF">ETSY2_54075</name>
</gene>
<dbReference type="Gene3D" id="3.40.50.10140">
    <property type="entry name" value="Toll/interleukin-1 receptor homology (TIR) domain"/>
    <property type="match status" value="1"/>
</dbReference>
<organism evidence="2 3">
    <name type="scientific">Candidatus Entotheonella gemina</name>
    <dbReference type="NCBI Taxonomy" id="1429439"/>
    <lineage>
        <taxon>Bacteria</taxon>
        <taxon>Pseudomonadati</taxon>
        <taxon>Nitrospinota/Tectimicrobiota group</taxon>
        <taxon>Candidatus Tectimicrobiota</taxon>
        <taxon>Candidatus Entotheonellia</taxon>
        <taxon>Candidatus Entotheonellales</taxon>
        <taxon>Candidatus Entotheonellaceae</taxon>
        <taxon>Candidatus Entotheonella</taxon>
    </lineage>
</organism>
<dbReference type="AlphaFoldDB" id="W4L4H2"/>
<comment type="caution">
    <text evidence="2">The sequence shown here is derived from an EMBL/GenBank/DDBJ whole genome shotgun (WGS) entry which is preliminary data.</text>
</comment>
<feature type="domain" description="TIR" evidence="1">
    <location>
        <begin position="4"/>
        <end position="35"/>
    </location>
</feature>
<sequence length="50" mass="5672">MARIFLCHANEDKPQVESLYDRLCGRGFEPWMDKRICSLDRSGNGKSAGL</sequence>
<protein>
    <recommendedName>
        <fullName evidence="1">TIR domain-containing protein</fullName>
    </recommendedName>
</protein>
<dbReference type="InterPro" id="IPR035897">
    <property type="entry name" value="Toll_tir_struct_dom_sf"/>
</dbReference>
<dbReference type="GO" id="GO:0007165">
    <property type="term" value="P:signal transduction"/>
    <property type="evidence" value="ECO:0007669"/>
    <property type="project" value="InterPro"/>
</dbReference>
<proteinExistence type="predicted"/>
<dbReference type="EMBL" id="AZHX01003010">
    <property type="protein sequence ID" value="ETW92221.1"/>
    <property type="molecule type" value="Genomic_DNA"/>
</dbReference>
<accession>W4L4H2</accession>
<name>W4L4H2_9BACT</name>
<reference evidence="2 3" key="1">
    <citation type="journal article" date="2014" name="Nature">
        <title>An environmental bacterial taxon with a large and distinct metabolic repertoire.</title>
        <authorList>
            <person name="Wilson M.C."/>
            <person name="Mori T."/>
            <person name="Ruckert C."/>
            <person name="Uria A.R."/>
            <person name="Helf M.J."/>
            <person name="Takada K."/>
            <person name="Gernert C."/>
            <person name="Steffens U.A."/>
            <person name="Heycke N."/>
            <person name="Schmitt S."/>
            <person name="Rinke C."/>
            <person name="Helfrich E.J."/>
            <person name="Brachmann A.O."/>
            <person name="Gurgui C."/>
            <person name="Wakimoto T."/>
            <person name="Kracht M."/>
            <person name="Crusemann M."/>
            <person name="Hentschel U."/>
            <person name="Abe I."/>
            <person name="Matsunaga S."/>
            <person name="Kalinowski J."/>
            <person name="Takeyama H."/>
            <person name="Piel J."/>
        </authorList>
    </citation>
    <scope>NUCLEOTIDE SEQUENCE [LARGE SCALE GENOMIC DNA]</scope>
    <source>
        <strain evidence="3">TSY2</strain>
    </source>
</reference>
<evidence type="ECO:0000259" key="1">
    <source>
        <dbReference type="Pfam" id="PF13676"/>
    </source>
</evidence>
<evidence type="ECO:0000313" key="3">
    <source>
        <dbReference type="Proteomes" id="UP000019140"/>
    </source>
</evidence>
<dbReference type="Proteomes" id="UP000019140">
    <property type="component" value="Unassembled WGS sequence"/>
</dbReference>
<dbReference type="SUPFAM" id="SSF52200">
    <property type="entry name" value="Toll/Interleukin receptor TIR domain"/>
    <property type="match status" value="1"/>
</dbReference>
<dbReference type="HOGENOM" id="CLU_3115782_0_0_7"/>
<dbReference type="InterPro" id="IPR000157">
    <property type="entry name" value="TIR_dom"/>
</dbReference>
<keyword evidence="3" id="KW-1185">Reference proteome</keyword>
<evidence type="ECO:0000313" key="2">
    <source>
        <dbReference type="EMBL" id="ETW92221.1"/>
    </source>
</evidence>
<dbReference type="Pfam" id="PF13676">
    <property type="entry name" value="TIR_2"/>
    <property type="match status" value="1"/>
</dbReference>